<proteinExistence type="predicted"/>
<name>A0AAV6KRJ8_9ERIC</name>
<evidence type="ECO:0000313" key="2">
    <source>
        <dbReference type="Proteomes" id="UP000823749"/>
    </source>
</evidence>
<evidence type="ECO:0000313" key="1">
    <source>
        <dbReference type="EMBL" id="KAG5555280.1"/>
    </source>
</evidence>
<protein>
    <submittedName>
        <fullName evidence="1">Uncharacterized protein</fullName>
    </submittedName>
</protein>
<sequence>MVARRKLKYARLTPRDVKKLLTKYLAGQKPDDIMDVLRLLCLYVCFSLFFPHPNAATIPWVYLERVDDLVKAMTYDWCGAIANHLMTSINKYYQQPMQVSGCVVALQVTRYIYNHAWVLNTMRKDFTNGRDLCRPGITRFATNFLSLQCLLNFKKELRQMFTSDKWLGSQYAKCNVGKEVAKLLLEDREFWSNCQLVVKVSEPLVRVASFSTRKDCTNRDQFYFPTKCTQDPRI</sequence>
<dbReference type="AlphaFoldDB" id="A0AAV6KRJ8"/>
<comment type="caution">
    <text evidence="1">The sequence shown here is derived from an EMBL/GenBank/DDBJ whole genome shotgun (WGS) entry which is preliminary data.</text>
</comment>
<dbReference type="Proteomes" id="UP000823749">
    <property type="component" value="Chromosome 4"/>
</dbReference>
<dbReference type="PANTHER" id="PTHR32166:SF123">
    <property type="entry name" value="BED-TYPE DOMAIN-CONTAINING PROTEIN"/>
    <property type="match status" value="1"/>
</dbReference>
<dbReference type="EMBL" id="JACTNZ010000004">
    <property type="protein sequence ID" value="KAG5555280.1"/>
    <property type="molecule type" value="Genomic_DNA"/>
</dbReference>
<keyword evidence="2" id="KW-1185">Reference proteome</keyword>
<organism evidence="1 2">
    <name type="scientific">Rhododendron griersonianum</name>
    <dbReference type="NCBI Taxonomy" id="479676"/>
    <lineage>
        <taxon>Eukaryota</taxon>
        <taxon>Viridiplantae</taxon>
        <taxon>Streptophyta</taxon>
        <taxon>Embryophyta</taxon>
        <taxon>Tracheophyta</taxon>
        <taxon>Spermatophyta</taxon>
        <taxon>Magnoliopsida</taxon>
        <taxon>eudicotyledons</taxon>
        <taxon>Gunneridae</taxon>
        <taxon>Pentapetalae</taxon>
        <taxon>asterids</taxon>
        <taxon>Ericales</taxon>
        <taxon>Ericaceae</taxon>
        <taxon>Ericoideae</taxon>
        <taxon>Rhodoreae</taxon>
        <taxon>Rhododendron</taxon>
    </lineage>
</organism>
<accession>A0AAV6KRJ8</accession>
<dbReference type="SUPFAM" id="SSF53098">
    <property type="entry name" value="Ribonuclease H-like"/>
    <property type="match status" value="1"/>
</dbReference>
<reference evidence="1" key="1">
    <citation type="submission" date="2020-08" db="EMBL/GenBank/DDBJ databases">
        <title>Plant Genome Project.</title>
        <authorList>
            <person name="Zhang R.-G."/>
        </authorList>
    </citation>
    <scope>NUCLEOTIDE SEQUENCE</scope>
    <source>
        <strain evidence="1">WSP0</strain>
        <tissue evidence="1">Leaf</tissue>
    </source>
</reference>
<gene>
    <name evidence="1" type="ORF">RHGRI_012723</name>
</gene>
<dbReference type="PANTHER" id="PTHR32166">
    <property type="entry name" value="OSJNBA0013A04.12 PROTEIN"/>
    <property type="match status" value="1"/>
</dbReference>
<dbReference type="InterPro" id="IPR012337">
    <property type="entry name" value="RNaseH-like_sf"/>
</dbReference>